<dbReference type="SUPFAM" id="SSF52540">
    <property type="entry name" value="P-loop containing nucleoside triphosphate hydrolases"/>
    <property type="match status" value="2"/>
</dbReference>
<reference evidence="11 12" key="1">
    <citation type="submission" date="2019-11" db="EMBL/GenBank/DDBJ databases">
        <authorList>
            <person name="Jiang L.-Q."/>
        </authorList>
    </citation>
    <scope>NUCLEOTIDE SEQUENCE [LARGE SCALE GENOMIC DNA]</scope>
    <source>
        <strain evidence="11 12">YIM 132087</strain>
    </source>
</reference>
<dbReference type="PANTHER" id="PTHR11059">
    <property type="entry name" value="DNA REPAIR PROTEIN RECN"/>
    <property type="match status" value="1"/>
</dbReference>
<dbReference type="GO" id="GO:0006310">
    <property type="term" value="P:DNA recombination"/>
    <property type="evidence" value="ECO:0007669"/>
    <property type="project" value="InterPro"/>
</dbReference>
<name>A0A7K1FR50_9ACTN</name>
<dbReference type="InterPro" id="IPR027417">
    <property type="entry name" value="P-loop_NTPase"/>
</dbReference>
<dbReference type="NCBIfam" id="TIGR00634">
    <property type="entry name" value="recN"/>
    <property type="match status" value="1"/>
</dbReference>
<dbReference type="CDD" id="cd03241">
    <property type="entry name" value="ABC_RecN"/>
    <property type="match status" value="1"/>
</dbReference>
<gene>
    <name evidence="11" type="primary">recN</name>
    <name evidence="11" type="ORF">GIS00_22010</name>
</gene>
<accession>A0A7K1FR50</accession>
<evidence type="ECO:0000256" key="8">
    <source>
        <dbReference type="ARBA" id="ARBA00033408"/>
    </source>
</evidence>
<evidence type="ECO:0000256" key="2">
    <source>
        <dbReference type="ARBA" id="ARBA00009441"/>
    </source>
</evidence>
<dbReference type="GO" id="GO:0009432">
    <property type="term" value="P:SOS response"/>
    <property type="evidence" value="ECO:0007669"/>
    <property type="project" value="TreeGrafter"/>
</dbReference>
<evidence type="ECO:0000259" key="10">
    <source>
        <dbReference type="Pfam" id="PF02463"/>
    </source>
</evidence>
<evidence type="ECO:0000256" key="4">
    <source>
        <dbReference type="ARBA" id="ARBA00022741"/>
    </source>
</evidence>
<dbReference type="Proteomes" id="UP000460221">
    <property type="component" value="Unassembled WGS sequence"/>
</dbReference>
<evidence type="ECO:0000256" key="3">
    <source>
        <dbReference type="ARBA" id="ARBA00021315"/>
    </source>
</evidence>
<protein>
    <recommendedName>
        <fullName evidence="3 9">DNA repair protein RecN</fullName>
    </recommendedName>
    <alternativeName>
        <fullName evidence="8 9">Recombination protein N</fullName>
    </alternativeName>
</protein>
<keyword evidence="6" id="KW-0067">ATP-binding</keyword>
<dbReference type="InterPro" id="IPR003395">
    <property type="entry name" value="RecF/RecN/SMC_N"/>
</dbReference>
<dbReference type="Pfam" id="PF02463">
    <property type="entry name" value="SMC_N"/>
    <property type="match status" value="1"/>
</dbReference>
<evidence type="ECO:0000256" key="6">
    <source>
        <dbReference type="ARBA" id="ARBA00022840"/>
    </source>
</evidence>
<dbReference type="FunFam" id="3.40.50.300:FF:000319">
    <property type="entry name" value="DNA repair protein RecN"/>
    <property type="match status" value="1"/>
</dbReference>
<dbReference type="EMBL" id="WLYK01000009">
    <property type="protein sequence ID" value="MTD16616.1"/>
    <property type="molecule type" value="Genomic_DNA"/>
</dbReference>
<dbReference type="RefSeq" id="WP_322098292.1">
    <property type="nucleotide sequence ID" value="NZ_WLYK01000009.1"/>
</dbReference>
<organism evidence="11 12">
    <name type="scientific">Nakamurella alba</name>
    <dbReference type="NCBI Taxonomy" id="2665158"/>
    <lineage>
        <taxon>Bacteria</taxon>
        <taxon>Bacillati</taxon>
        <taxon>Actinomycetota</taxon>
        <taxon>Actinomycetes</taxon>
        <taxon>Nakamurellales</taxon>
        <taxon>Nakamurellaceae</taxon>
        <taxon>Nakamurella</taxon>
    </lineage>
</organism>
<dbReference type="PIRSF" id="PIRSF003128">
    <property type="entry name" value="RecN"/>
    <property type="match status" value="1"/>
</dbReference>
<keyword evidence="5 9" id="KW-0227">DNA damage</keyword>
<dbReference type="InterPro" id="IPR004604">
    <property type="entry name" value="DNA_recomb/repair_RecN"/>
</dbReference>
<evidence type="ECO:0000256" key="7">
    <source>
        <dbReference type="ARBA" id="ARBA00023204"/>
    </source>
</evidence>
<dbReference type="Gene3D" id="3.40.50.300">
    <property type="entry name" value="P-loop containing nucleotide triphosphate hydrolases"/>
    <property type="match status" value="2"/>
</dbReference>
<comment type="function">
    <text evidence="1 9">May be involved in recombinational repair of damaged DNA.</text>
</comment>
<dbReference type="GO" id="GO:0005524">
    <property type="term" value="F:ATP binding"/>
    <property type="evidence" value="ECO:0007669"/>
    <property type="project" value="UniProtKB-KW"/>
</dbReference>
<evidence type="ECO:0000256" key="5">
    <source>
        <dbReference type="ARBA" id="ARBA00022763"/>
    </source>
</evidence>
<feature type="domain" description="RecF/RecN/SMC N-terminal" evidence="10">
    <location>
        <begin position="2"/>
        <end position="528"/>
    </location>
</feature>
<evidence type="ECO:0000256" key="1">
    <source>
        <dbReference type="ARBA" id="ARBA00003618"/>
    </source>
</evidence>
<evidence type="ECO:0000313" key="12">
    <source>
        <dbReference type="Proteomes" id="UP000460221"/>
    </source>
</evidence>
<proteinExistence type="inferred from homology"/>
<evidence type="ECO:0000313" key="11">
    <source>
        <dbReference type="EMBL" id="MTD16616.1"/>
    </source>
</evidence>
<sequence length="595" mass="62474">MLSELRISGLGVIDDAVLLPHPGLTAVTGETGAGKTMVVTALGLITGGRADSGRVRTGADRAVVEARVEVAPDHTAAQVVESAGGHPDDDGSFILIRTVTADGRSRAHAGGRSVPLSTLTEITDPVVAVHGQSEAISLLQAGRQRAVLDRYAQSDTLLERYRTARAQWQAATAELQDRTAHARERAQREQLLRMGVGEIDAVAPQPGEDVELVAAIKRLENADALRAAAADARGLLSGDAVEDVNAVQLLETARKQLESTGEARLVEWATSLHQAAAVLVDVGFELSSYLDELDADPAALEQMLARQATLRSLTRRYGADVDAVLAWRAEADRELELLDSSDEALAALQQKVQDTAERTATAATVLSAHRAKAAARLGGKATDELEHLAMGRATLRVAVTPRPATADAEHALLVDGQWCHAGSGGIDAVEFLLRSHSGAPELPIAKGASGGELSRVMLAVEVVLADADPVGTLVFDEVDAGVGGRAATEIGRRLAQLARTHQVIVVTHLAQVAAFADRHVVVDAAEDGAVRISSLREVIAEDREAELARMLGGTDGSTARAHAAELLESADLPAPVAEKATVQARRAPRKKAAAH</sequence>
<evidence type="ECO:0000256" key="9">
    <source>
        <dbReference type="PIRNR" id="PIRNR003128"/>
    </source>
</evidence>
<keyword evidence="7 9" id="KW-0234">DNA repair</keyword>
<dbReference type="AlphaFoldDB" id="A0A7K1FR50"/>
<dbReference type="GO" id="GO:0043590">
    <property type="term" value="C:bacterial nucleoid"/>
    <property type="evidence" value="ECO:0007669"/>
    <property type="project" value="TreeGrafter"/>
</dbReference>
<dbReference type="PANTHER" id="PTHR11059:SF0">
    <property type="entry name" value="DNA REPAIR PROTEIN RECN"/>
    <property type="match status" value="1"/>
</dbReference>
<comment type="caution">
    <text evidence="11">The sequence shown here is derived from an EMBL/GenBank/DDBJ whole genome shotgun (WGS) entry which is preliminary data.</text>
</comment>
<keyword evidence="12" id="KW-1185">Reference proteome</keyword>
<dbReference type="GO" id="GO:0006281">
    <property type="term" value="P:DNA repair"/>
    <property type="evidence" value="ECO:0007669"/>
    <property type="project" value="UniProtKB-KW"/>
</dbReference>
<keyword evidence="4" id="KW-0547">Nucleotide-binding</keyword>
<comment type="similarity">
    <text evidence="2 9">Belongs to the RecN family.</text>
</comment>